<sequence length="495" mass="53180">MVQIPLFIAGVWQAPQQARFREVINPANEEVLAQVAVAGPVDAALAISAARHAFDEGPWPTMPVTERAQLMQRIAGLIEQDAEHLARLETLNAGKTLGESLGDVGNVVATFRFYAALLETESANVNSHAPAHVISFNQREPVGVCALIAPWNYPLLQAVWKIAPALAAGNTVVFKPSSLTPMTAHRLTELLAEAGLPAGVFNLLCGPGDIGELLAASADVDLVSLTGGAGAGGKVMRAATGNFKRVALELGGKNPNIIFADADFDVALDQALNAVFFNAGQICSAGSRLLVEDRIHDRFVEALQKRTLKIRLGDGLDPLTQMGPLISANQRDLILTMIAGAVEQGATLLAGGTIPEQFERGFWMRPTLLGNVRADMRIAREEIFGPVITVERFSGEAQALQLANDTPYGLAAGVWTRDLGKAYRMAKRLRVGTVWINDYNAAFPQAPWGGFKSSGIGRELSRAGLDEFTELKHIYLNTEPAPLNWFGVEPLTEDH</sequence>
<dbReference type="SUPFAM" id="SSF53720">
    <property type="entry name" value="ALDH-like"/>
    <property type="match status" value="1"/>
</dbReference>
<dbReference type="InterPro" id="IPR016160">
    <property type="entry name" value="Ald_DH_CS_CYS"/>
</dbReference>
<comment type="caution">
    <text evidence="6">The sequence shown here is derived from an EMBL/GenBank/DDBJ whole genome shotgun (WGS) entry which is preliminary data.</text>
</comment>
<evidence type="ECO:0000256" key="3">
    <source>
        <dbReference type="PROSITE-ProRule" id="PRU10007"/>
    </source>
</evidence>
<name>A0A423JKA0_9PSED</name>
<dbReference type="Pfam" id="PF00171">
    <property type="entry name" value="Aldedh"/>
    <property type="match status" value="1"/>
</dbReference>
<evidence type="ECO:0000256" key="2">
    <source>
        <dbReference type="ARBA" id="ARBA00023002"/>
    </source>
</evidence>
<dbReference type="FunFam" id="3.40.309.10:FF:000012">
    <property type="entry name" value="Betaine aldehyde dehydrogenase"/>
    <property type="match status" value="1"/>
</dbReference>
<dbReference type="Proteomes" id="UP000285349">
    <property type="component" value="Unassembled WGS sequence"/>
</dbReference>
<evidence type="ECO:0000313" key="7">
    <source>
        <dbReference type="Proteomes" id="UP000285349"/>
    </source>
</evidence>
<feature type="domain" description="Aldehyde dehydrogenase" evidence="5">
    <location>
        <begin position="12"/>
        <end position="474"/>
    </location>
</feature>
<dbReference type="Gene3D" id="3.40.309.10">
    <property type="entry name" value="Aldehyde Dehydrogenase, Chain A, domain 2"/>
    <property type="match status" value="1"/>
</dbReference>
<proteinExistence type="inferred from homology"/>
<keyword evidence="2 4" id="KW-0560">Oxidoreductase</keyword>
<comment type="similarity">
    <text evidence="1 4">Belongs to the aldehyde dehydrogenase family.</text>
</comment>
<evidence type="ECO:0000259" key="5">
    <source>
        <dbReference type="Pfam" id="PF00171"/>
    </source>
</evidence>
<dbReference type="OrthoDB" id="9812625at2"/>
<accession>A0A423JKA0</accession>
<dbReference type="PROSITE" id="PS00687">
    <property type="entry name" value="ALDEHYDE_DEHYDR_GLU"/>
    <property type="match status" value="1"/>
</dbReference>
<organism evidence="6 7">
    <name type="scientific">Pseudomonas frederiksbergensis</name>
    <dbReference type="NCBI Taxonomy" id="104087"/>
    <lineage>
        <taxon>Bacteria</taxon>
        <taxon>Pseudomonadati</taxon>
        <taxon>Pseudomonadota</taxon>
        <taxon>Gammaproteobacteria</taxon>
        <taxon>Pseudomonadales</taxon>
        <taxon>Pseudomonadaceae</taxon>
        <taxon>Pseudomonas</taxon>
    </lineage>
</organism>
<dbReference type="AlphaFoldDB" id="A0A423JKA0"/>
<dbReference type="EMBL" id="MOBQ01000058">
    <property type="protein sequence ID" value="RON38114.1"/>
    <property type="molecule type" value="Genomic_DNA"/>
</dbReference>
<reference evidence="6 7" key="1">
    <citation type="submission" date="2016-10" db="EMBL/GenBank/DDBJ databases">
        <title>Comparative genome analysis of multiple Pseudomonas spp. focuses on biocontrol and plant growth promoting traits.</title>
        <authorList>
            <person name="Tao X.-Y."/>
            <person name="Taylor C.G."/>
        </authorList>
    </citation>
    <scope>NUCLEOTIDE SEQUENCE [LARGE SCALE GENOMIC DNA]</scope>
    <source>
        <strain evidence="6 7">37A10</strain>
    </source>
</reference>
<evidence type="ECO:0000256" key="1">
    <source>
        <dbReference type="ARBA" id="ARBA00009986"/>
    </source>
</evidence>
<dbReference type="InterPro" id="IPR029510">
    <property type="entry name" value="Ald_DH_CS_GLU"/>
</dbReference>
<dbReference type="GO" id="GO:0016620">
    <property type="term" value="F:oxidoreductase activity, acting on the aldehyde or oxo group of donors, NAD or NADP as acceptor"/>
    <property type="evidence" value="ECO:0007669"/>
    <property type="project" value="InterPro"/>
</dbReference>
<dbReference type="FunFam" id="3.40.605.10:FF:000007">
    <property type="entry name" value="NAD/NADP-dependent betaine aldehyde dehydrogenase"/>
    <property type="match status" value="1"/>
</dbReference>
<dbReference type="InterPro" id="IPR016163">
    <property type="entry name" value="Ald_DH_C"/>
</dbReference>
<evidence type="ECO:0000256" key="4">
    <source>
        <dbReference type="RuleBase" id="RU003345"/>
    </source>
</evidence>
<dbReference type="PANTHER" id="PTHR11699">
    <property type="entry name" value="ALDEHYDE DEHYDROGENASE-RELATED"/>
    <property type="match status" value="1"/>
</dbReference>
<dbReference type="RefSeq" id="WP_123516226.1">
    <property type="nucleotide sequence ID" value="NZ_MOBQ01000058.1"/>
</dbReference>
<dbReference type="InterPro" id="IPR016161">
    <property type="entry name" value="Ald_DH/histidinol_DH"/>
</dbReference>
<dbReference type="PROSITE" id="PS00070">
    <property type="entry name" value="ALDEHYDE_DEHYDR_CYS"/>
    <property type="match status" value="1"/>
</dbReference>
<evidence type="ECO:0000313" key="6">
    <source>
        <dbReference type="EMBL" id="RON38114.1"/>
    </source>
</evidence>
<dbReference type="InterPro" id="IPR015590">
    <property type="entry name" value="Aldehyde_DH_dom"/>
</dbReference>
<gene>
    <name evidence="6" type="ORF">BK666_30665</name>
</gene>
<dbReference type="Gene3D" id="3.40.605.10">
    <property type="entry name" value="Aldehyde Dehydrogenase, Chain A, domain 1"/>
    <property type="match status" value="1"/>
</dbReference>
<feature type="active site" evidence="3">
    <location>
        <position position="249"/>
    </location>
</feature>
<dbReference type="InterPro" id="IPR016162">
    <property type="entry name" value="Ald_DH_N"/>
</dbReference>
<protein>
    <submittedName>
        <fullName evidence="6">Aldehyde dehydrogenase</fullName>
    </submittedName>
</protein>